<dbReference type="GeneID" id="67176601"/>
<evidence type="ECO:0000256" key="1">
    <source>
        <dbReference type="SAM" id="MobiDB-lite"/>
    </source>
</evidence>
<dbReference type="PROSITE" id="PS50077">
    <property type="entry name" value="HEAT_REPEAT"/>
    <property type="match status" value="1"/>
</dbReference>
<name>A0A8T8WGK0_9EURY</name>
<evidence type="ECO:0000259" key="2">
    <source>
        <dbReference type="Pfam" id="PF13240"/>
    </source>
</evidence>
<accession>A0A8T8WGK0</accession>
<feature type="region of interest" description="Disordered" evidence="1">
    <location>
        <begin position="233"/>
        <end position="254"/>
    </location>
</feature>
<dbReference type="SUPFAM" id="SSF48371">
    <property type="entry name" value="ARM repeat"/>
    <property type="match status" value="1"/>
</dbReference>
<dbReference type="RefSeq" id="WP_222608775.1">
    <property type="nucleotide sequence ID" value="NZ_CP081958.1"/>
</dbReference>
<gene>
    <name evidence="3" type="ORF">K6T50_00625</name>
</gene>
<evidence type="ECO:0000313" key="4">
    <source>
        <dbReference type="Proteomes" id="UP000826254"/>
    </source>
</evidence>
<organism evidence="3 4">
    <name type="scientific">Halobaculum magnesiiphilum</name>
    <dbReference type="NCBI Taxonomy" id="1017351"/>
    <lineage>
        <taxon>Archaea</taxon>
        <taxon>Methanobacteriati</taxon>
        <taxon>Methanobacteriota</taxon>
        <taxon>Stenosarchaea group</taxon>
        <taxon>Halobacteria</taxon>
        <taxon>Halobacteriales</taxon>
        <taxon>Haloferacaceae</taxon>
        <taxon>Halobaculum</taxon>
    </lineage>
</organism>
<dbReference type="Proteomes" id="UP000826254">
    <property type="component" value="Chromosome"/>
</dbReference>
<reference evidence="3 4" key="1">
    <citation type="journal article" date="2021" name="Int. J. Syst. Evol. Microbiol.">
        <title>Halobaculum halophilum sp. nov. and Halobaculum salinum sp. nov., isolated from salt lake and saline soil.</title>
        <authorList>
            <person name="Cui H.L."/>
            <person name="Shi X.W."/>
            <person name="Yin X.M."/>
            <person name="Yang X.Y."/>
            <person name="Hou J."/>
            <person name="Zhu L."/>
        </authorList>
    </citation>
    <scope>NUCLEOTIDE SEQUENCE [LARGE SCALE GENOMIC DNA]</scope>
    <source>
        <strain evidence="3 4">NBRC 109044</strain>
    </source>
</reference>
<sequence>MTDITTLLDRDDTDAVRARLADRREGDARERKDLLRALRSAAEDDPAAVGRVADAVVPYLTDPDRAVRLSTAKVFVAVAERCPERVVPVREALAERLADEDEFYYVRARAAEALGYAAVADPAAVASPELLADLRIGLAFDDREVREKLAKALEHVALGDPDRLRHRVADLAEHLDDDAETVRYHLLAALVVVGCVDPERLTDARPALVARLDDESPYVRGRAAEALGLLTRADDPEETEDGAGGIEDGAGAAIGTVPGVADDLRAAARVEEADGDATRFVADRVRFALASAADVDAGLVQESDADPGPEPEGVFGDDAPEDDACGDDAAVGTVEGVRATSEAAVTAIRRPNETRCPHCGTDVPDTAPICPVCGSPR</sequence>
<dbReference type="Pfam" id="PF13240">
    <property type="entry name" value="Zn_Ribbon_1"/>
    <property type="match status" value="1"/>
</dbReference>
<feature type="domain" description="Zinc-ribbon" evidence="2">
    <location>
        <begin position="356"/>
        <end position="376"/>
    </location>
</feature>
<dbReference type="KEGG" id="hmp:K6T50_00625"/>
<dbReference type="Gene3D" id="1.25.10.10">
    <property type="entry name" value="Leucine-rich Repeat Variant"/>
    <property type="match status" value="2"/>
</dbReference>
<evidence type="ECO:0000313" key="3">
    <source>
        <dbReference type="EMBL" id="QZP38977.1"/>
    </source>
</evidence>
<dbReference type="InterPro" id="IPR011989">
    <property type="entry name" value="ARM-like"/>
</dbReference>
<dbReference type="InterPro" id="IPR026870">
    <property type="entry name" value="Zinc_ribbon_dom"/>
</dbReference>
<dbReference type="EMBL" id="CP081958">
    <property type="protein sequence ID" value="QZP38977.1"/>
    <property type="molecule type" value="Genomic_DNA"/>
</dbReference>
<proteinExistence type="predicted"/>
<dbReference type="InterPro" id="IPR021133">
    <property type="entry name" value="HEAT_type_2"/>
</dbReference>
<feature type="region of interest" description="Disordered" evidence="1">
    <location>
        <begin position="298"/>
        <end position="323"/>
    </location>
</feature>
<dbReference type="AlphaFoldDB" id="A0A8T8WGK0"/>
<protein>
    <submittedName>
        <fullName evidence="3">HEAT repeat domain-containing protein</fullName>
    </submittedName>
</protein>
<dbReference type="InterPro" id="IPR016024">
    <property type="entry name" value="ARM-type_fold"/>
</dbReference>
<keyword evidence="4" id="KW-1185">Reference proteome</keyword>